<protein>
    <submittedName>
        <fullName evidence="3">Recombinase</fullName>
    </submittedName>
</protein>
<evidence type="ECO:0000313" key="3">
    <source>
        <dbReference type="EMBL" id="KUM90259.1"/>
    </source>
</evidence>
<evidence type="ECO:0000313" key="4">
    <source>
        <dbReference type="Proteomes" id="UP000054241"/>
    </source>
</evidence>
<dbReference type="InterPro" id="IPR002104">
    <property type="entry name" value="Integrase_catalytic"/>
</dbReference>
<accession>A0A101NBX2</accession>
<dbReference type="PANTHER" id="PTHR30349">
    <property type="entry name" value="PHAGE INTEGRASE-RELATED"/>
    <property type="match status" value="1"/>
</dbReference>
<dbReference type="PROSITE" id="PS51898">
    <property type="entry name" value="TYR_RECOMBINASE"/>
    <property type="match status" value="1"/>
</dbReference>
<dbReference type="SUPFAM" id="SSF56349">
    <property type="entry name" value="DNA breaking-rejoining enzymes"/>
    <property type="match status" value="1"/>
</dbReference>
<dbReference type="Gene3D" id="1.10.443.10">
    <property type="entry name" value="Intergrase catalytic core"/>
    <property type="match status" value="1"/>
</dbReference>
<dbReference type="GO" id="GO:0003677">
    <property type="term" value="F:DNA binding"/>
    <property type="evidence" value="ECO:0007669"/>
    <property type="project" value="InterPro"/>
</dbReference>
<gene>
    <name evidence="3" type="ORF">AQI88_38825</name>
</gene>
<evidence type="ECO:0000259" key="2">
    <source>
        <dbReference type="PROSITE" id="PS51898"/>
    </source>
</evidence>
<dbReference type="Pfam" id="PF00589">
    <property type="entry name" value="Phage_integrase"/>
    <property type="match status" value="1"/>
</dbReference>
<dbReference type="Proteomes" id="UP000054241">
    <property type="component" value="Unassembled WGS sequence"/>
</dbReference>
<evidence type="ECO:0000256" key="1">
    <source>
        <dbReference type="ARBA" id="ARBA00023172"/>
    </source>
</evidence>
<name>A0A101NBX2_9ACTN</name>
<dbReference type="GO" id="GO:0015074">
    <property type="term" value="P:DNA integration"/>
    <property type="evidence" value="ECO:0007669"/>
    <property type="project" value="InterPro"/>
</dbReference>
<feature type="domain" description="Tyr recombinase" evidence="2">
    <location>
        <begin position="135"/>
        <end position="343"/>
    </location>
</feature>
<dbReference type="STRING" id="67285.AQI88_38825"/>
<dbReference type="GO" id="GO:0006310">
    <property type="term" value="P:DNA recombination"/>
    <property type="evidence" value="ECO:0007669"/>
    <property type="project" value="UniProtKB-KW"/>
</dbReference>
<dbReference type="OrthoDB" id="3698359at2"/>
<dbReference type="InterPro" id="IPR011010">
    <property type="entry name" value="DNA_brk_join_enz"/>
</dbReference>
<proteinExistence type="predicted"/>
<dbReference type="InterPro" id="IPR050090">
    <property type="entry name" value="Tyrosine_recombinase_XerCD"/>
</dbReference>
<keyword evidence="4" id="KW-1185">Reference proteome</keyword>
<organism evidence="3 4">
    <name type="scientific">Streptomyces cellostaticus</name>
    <dbReference type="NCBI Taxonomy" id="67285"/>
    <lineage>
        <taxon>Bacteria</taxon>
        <taxon>Bacillati</taxon>
        <taxon>Actinomycetota</taxon>
        <taxon>Actinomycetes</taxon>
        <taxon>Kitasatosporales</taxon>
        <taxon>Streptomycetaceae</taxon>
        <taxon>Streptomyces</taxon>
    </lineage>
</organism>
<dbReference type="CDD" id="cd00397">
    <property type="entry name" value="DNA_BRE_C"/>
    <property type="match status" value="1"/>
</dbReference>
<keyword evidence="1" id="KW-0233">DNA recombination</keyword>
<dbReference type="AlphaFoldDB" id="A0A101NBX2"/>
<dbReference type="RefSeq" id="WP_067009612.1">
    <property type="nucleotide sequence ID" value="NZ_KQ948054.1"/>
</dbReference>
<dbReference type="InterPro" id="IPR013762">
    <property type="entry name" value="Integrase-like_cat_sf"/>
</dbReference>
<dbReference type="EMBL" id="LMWL01000087">
    <property type="protein sequence ID" value="KUM90259.1"/>
    <property type="molecule type" value="Genomic_DNA"/>
</dbReference>
<comment type="caution">
    <text evidence="3">The sequence shown here is derived from an EMBL/GenBank/DDBJ whole genome shotgun (WGS) entry which is preliminary data.</text>
</comment>
<dbReference type="PANTHER" id="PTHR30349:SF81">
    <property type="entry name" value="TYROSINE RECOMBINASE XERC"/>
    <property type="match status" value="1"/>
</dbReference>
<reference evidence="3 4" key="1">
    <citation type="submission" date="2015-10" db="EMBL/GenBank/DDBJ databases">
        <title>Draft genome sequence of Streptomyces cellostaticus DSM 40189, type strain for the species Streptomyces cellostaticus.</title>
        <authorList>
            <person name="Ruckert C."/>
            <person name="Winkler A."/>
            <person name="Kalinowski J."/>
            <person name="Kampfer P."/>
            <person name="Glaeser S."/>
        </authorList>
    </citation>
    <scope>NUCLEOTIDE SEQUENCE [LARGE SCALE GENOMIC DNA]</scope>
    <source>
        <strain evidence="3 4">DSM 40189</strain>
    </source>
</reference>
<sequence length="358" mass="40402">MALAVVRDLREYRAPASEEELAQFETDVLAGFVLARASAGLVDSTIRNDTNHLDLIRDWFGRPLWEMQPPDADVYFGKVLRDAKPSTRTGRAGALAVFFQFLELRHKVELHNLTGRVVECPLDEMNRPRASVEPQLRIPPSEAEIEELFAGWREELISCRKFGPAARNYAVARLAADVGLRINEARMLDLDDVRWELGRFGKLNVRHGKGSRRRGPKPRLVPLINGADRNLRWFIEDVWGHFDADHTRPGAPLFPSERKNQDGSCARATADVYRRALAGAATQHLPTWAGKLTPHVLRHFCASQLYLAGMTLFAVQELLGHTWTGTTARYIHVHGTHVEDAWVAGQQRATDRWKGLAR</sequence>